<protein>
    <submittedName>
        <fullName evidence="1">Uncharacterized protein</fullName>
    </submittedName>
</protein>
<gene>
    <name evidence="1" type="ORF">BD289DRAFT_181862</name>
</gene>
<keyword evidence="2" id="KW-1185">Reference proteome</keyword>
<sequence>MTPMDFNSLLQPNTQVDACLFLKPLYQFTSLYEASLPPRKPKIEKKKDSRHHDLDLTCTKKPTLSSDTVCKTPSVNHPITSTRQNIFRSRPKALTHSLPCRSDQPSSNLLSKNLGNLCRLSPPLLFSAFTVCCCNSFFFVSCAAFCCVKMTLNTPSQPCADAVAAAASASADALVNETMPMPPTGLSLVEGGCSGSGNSVSPSCSLQNSPKTSLDQGKLQCSVSTTTTTYWNPPPNIISQTNAATNNTATPFPHFCILGAHIVDILSLH</sequence>
<name>A0A2T3ADG9_9PEZI</name>
<dbReference type="InParanoid" id="A0A2T3ADG9"/>
<dbReference type="AlphaFoldDB" id="A0A2T3ADG9"/>
<dbReference type="Proteomes" id="UP000241462">
    <property type="component" value="Unassembled WGS sequence"/>
</dbReference>
<organism evidence="1 2">
    <name type="scientific">Coniella lustricola</name>
    <dbReference type="NCBI Taxonomy" id="2025994"/>
    <lineage>
        <taxon>Eukaryota</taxon>
        <taxon>Fungi</taxon>
        <taxon>Dikarya</taxon>
        <taxon>Ascomycota</taxon>
        <taxon>Pezizomycotina</taxon>
        <taxon>Sordariomycetes</taxon>
        <taxon>Sordariomycetidae</taxon>
        <taxon>Diaporthales</taxon>
        <taxon>Schizoparmaceae</taxon>
        <taxon>Coniella</taxon>
    </lineage>
</organism>
<evidence type="ECO:0000313" key="2">
    <source>
        <dbReference type="Proteomes" id="UP000241462"/>
    </source>
</evidence>
<proteinExistence type="predicted"/>
<dbReference type="EMBL" id="KZ678407">
    <property type="protein sequence ID" value="PSR92356.1"/>
    <property type="molecule type" value="Genomic_DNA"/>
</dbReference>
<accession>A0A2T3ADG9</accession>
<reference evidence="1 2" key="1">
    <citation type="journal article" date="2018" name="Mycol. Prog.">
        <title>Coniella lustricola, a new species from submerged detritus.</title>
        <authorList>
            <person name="Raudabaugh D.B."/>
            <person name="Iturriaga T."/>
            <person name="Carver A."/>
            <person name="Mondo S."/>
            <person name="Pangilinan J."/>
            <person name="Lipzen A."/>
            <person name="He G."/>
            <person name="Amirebrahimi M."/>
            <person name="Grigoriev I.V."/>
            <person name="Miller A.N."/>
        </authorList>
    </citation>
    <scope>NUCLEOTIDE SEQUENCE [LARGE SCALE GENOMIC DNA]</scope>
    <source>
        <strain evidence="1 2">B22-T-1</strain>
    </source>
</reference>
<evidence type="ECO:0000313" key="1">
    <source>
        <dbReference type="EMBL" id="PSR92356.1"/>
    </source>
</evidence>